<name>A0A699ZKM6_HAELA</name>
<keyword evidence="2" id="KW-1185">Reference proteome</keyword>
<dbReference type="InterPro" id="IPR036155">
    <property type="entry name" value="Crypto/Photolyase_N_sf"/>
</dbReference>
<dbReference type="EMBL" id="BLLF01000981">
    <property type="protein sequence ID" value="GFH16332.1"/>
    <property type="molecule type" value="Genomic_DNA"/>
</dbReference>
<feature type="non-terminal residue" evidence="1">
    <location>
        <position position="71"/>
    </location>
</feature>
<feature type="non-terminal residue" evidence="1">
    <location>
        <position position="1"/>
    </location>
</feature>
<proteinExistence type="predicted"/>
<dbReference type="SUPFAM" id="SSF52425">
    <property type="entry name" value="Cryptochrome/photolyase, N-terminal domain"/>
    <property type="match status" value="1"/>
</dbReference>
<dbReference type="InterPro" id="IPR014729">
    <property type="entry name" value="Rossmann-like_a/b/a_fold"/>
</dbReference>
<sequence length="71" mass="7976">GVAQQPHMGNLVGCHCCRHFLRACTTAAAIKDPPRKWARGSRLLVVRGKPVEVLPRLMKDWAITQLCFEVH</sequence>
<gene>
    <name evidence="1" type="ORF">HaLaN_12729</name>
</gene>
<dbReference type="Gene3D" id="3.40.50.620">
    <property type="entry name" value="HUPs"/>
    <property type="match status" value="1"/>
</dbReference>
<dbReference type="AlphaFoldDB" id="A0A699ZKM6"/>
<comment type="caution">
    <text evidence="1">The sequence shown here is derived from an EMBL/GenBank/DDBJ whole genome shotgun (WGS) entry which is preliminary data.</text>
</comment>
<protein>
    <submittedName>
        <fullName evidence="1">Cryptochrome 2 (Photolyase-like)</fullName>
    </submittedName>
</protein>
<dbReference type="Proteomes" id="UP000485058">
    <property type="component" value="Unassembled WGS sequence"/>
</dbReference>
<keyword evidence="1" id="KW-0456">Lyase</keyword>
<evidence type="ECO:0000313" key="1">
    <source>
        <dbReference type="EMBL" id="GFH16332.1"/>
    </source>
</evidence>
<evidence type="ECO:0000313" key="2">
    <source>
        <dbReference type="Proteomes" id="UP000485058"/>
    </source>
</evidence>
<dbReference type="GO" id="GO:0016829">
    <property type="term" value="F:lyase activity"/>
    <property type="evidence" value="ECO:0007669"/>
    <property type="project" value="UniProtKB-KW"/>
</dbReference>
<accession>A0A699ZKM6</accession>
<reference evidence="1 2" key="1">
    <citation type="submission" date="2020-02" db="EMBL/GenBank/DDBJ databases">
        <title>Draft genome sequence of Haematococcus lacustris strain NIES-144.</title>
        <authorList>
            <person name="Morimoto D."/>
            <person name="Nakagawa S."/>
            <person name="Yoshida T."/>
            <person name="Sawayama S."/>
        </authorList>
    </citation>
    <scope>NUCLEOTIDE SEQUENCE [LARGE SCALE GENOMIC DNA]</scope>
    <source>
        <strain evidence="1 2">NIES-144</strain>
    </source>
</reference>
<organism evidence="1 2">
    <name type="scientific">Haematococcus lacustris</name>
    <name type="common">Green alga</name>
    <name type="synonym">Haematococcus pluvialis</name>
    <dbReference type="NCBI Taxonomy" id="44745"/>
    <lineage>
        <taxon>Eukaryota</taxon>
        <taxon>Viridiplantae</taxon>
        <taxon>Chlorophyta</taxon>
        <taxon>core chlorophytes</taxon>
        <taxon>Chlorophyceae</taxon>
        <taxon>CS clade</taxon>
        <taxon>Chlamydomonadales</taxon>
        <taxon>Haematococcaceae</taxon>
        <taxon>Haematococcus</taxon>
    </lineage>
</organism>